<keyword evidence="1" id="KW-1133">Transmembrane helix</keyword>
<accession>A0ABZ1XWF9</accession>
<keyword evidence="1" id="KW-0812">Transmembrane</keyword>
<dbReference type="EMBL" id="CP109019">
    <property type="protein sequence ID" value="WUT87038.1"/>
    <property type="molecule type" value="Genomic_DNA"/>
</dbReference>
<gene>
    <name evidence="2" type="ORF">OG515_34940</name>
</gene>
<protein>
    <submittedName>
        <fullName evidence="2">DUF4386 domain-containing protein</fullName>
    </submittedName>
</protein>
<organism evidence="2 3">
    <name type="scientific">Streptomyces melanogenes</name>
    <dbReference type="NCBI Taxonomy" id="67326"/>
    <lineage>
        <taxon>Bacteria</taxon>
        <taxon>Bacillati</taxon>
        <taxon>Actinomycetota</taxon>
        <taxon>Actinomycetes</taxon>
        <taxon>Kitasatosporales</taxon>
        <taxon>Streptomycetaceae</taxon>
        <taxon>Streptomyces</taxon>
    </lineage>
</organism>
<evidence type="ECO:0000313" key="3">
    <source>
        <dbReference type="Proteomes" id="UP001432060"/>
    </source>
</evidence>
<keyword evidence="3" id="KW-1185">Reference proteome</keyword>
<dbReference type="Pfam" id="PF14329">
    <property type="entry name" value="DUF4386"/>
    <property type="match status" value="1"/>
</dbReference>
<dbReference type="RefSeq" id="WP_329403943.1">
    <property type="nucleotide sequence ID" value="NZ_CP109019.1"/>
</dbReference>
<proteinExistence type="predicted"/>
<keyword evidence="1" id="KW-0472">Membrane</keyword>
<reference evidence="2" key="1">
    <citation type="submission" date="2022-10" db="EMBL/GenBank/DDBJ databases">
        <title>The complete genomes of actinobacterial strains from the NBC collection.</title>
        <authorList>
            <person name="Joergensen T.S."/>
            <person name="Alvarez Arevalo M."/>
            <person name="Sterndorff E.B."/>
            <person name="Faurdal D."/>
            <person name="Vuksanovic O."/>
            <person name="Mourched A.-S."/>
            <person name="Charusanti P."/>
            <person name="Shaw S."/>
            <person name="Blin K."/>
            <person name="Weber T."/>
        </authorList>
    </citation>
    <scope>NUCLEOTIDE SEQUENCE</scope>
    <source>
        <strain evidence="2">NBC_00668</strain>
    </source>
</reference>
<sequence length="70" mass="7514">MYRSRLIPRPISVLGLVGGPLICASAAAVMFGLYTQLSVPGSLAALPVFAWEVTLAVRLNARGFRRTRLA</sequence>
<dbReference type="Proteomes" id="UP001432060">
    <property type="component" value="Chromosome"/>
</dbReference>
<dbReference type="InterPro" id="IPR025495">
    <property type="entry name" value="DUF4386"/>
</dbReference>
<evidence type="ECO:0000256" key="1">
    <source>
        <dbReference type="SAM" id="Phobius"/>
    </source>
</evidence>
<feature type="transmembrane region" description="Helical" evidence="1">
    <location>
        <begin position="12"/>
        <end position="35"/>
    </location>
</feature>
<feature type="transmembrane region" description="Helical" evidence="1">
    <location>
        <begin position="41"/>
        <end position="61"/>
    </location>
</feature>
<name>A0ABZ1XWF9_9ACTN</name>
<evidence type="ECO:0000313" key="2">
    <source>
        <dbReference type="EMBL" id="WUT87038.1"/>
    </source>
</evidence>